<dbReference type="Proteomes" id="UP000214975">
    <property type="component" value="Chromosome"/>
</dbReference>
<sequence length="146" mass="17193">MRNLTNIKKQLDLLVDYIKENPNILALYIFGSYGTEYQNDNSDIDLAVLYERMPSLNDELSLEVKFSEILGTDDIDLINLNKASLEFKHKVIYTGDLLYCRDYLKLADFKENVFKFYGDYGITMKFFYDDYLKGLNEKCPMILKKF</sequence>
<evidence type="ECO:0000313" key="2">
    <source>
        <dbReference type="EMBL" id="AST57263.1"/>
    </source>
</evidence>
<reference evidence="2 3" key="1">
    <citation type="submission" date="2016-08" db="EMBL/GenBank/DDBJ databases">
        <title>A novel genetic cassette of butanologenic Thermoanaerobacterium thermosaccharolyticum that directly convert cellulose to butanol.</title>
        <authorList>
            <person name="Li T."/>
            <person name="He J."/>
        </authorList>
    </citation>
    <scope>NUCLEOTIDE SEQUENCE [LARGE SCALE GENOMIC DNA]</scope>
    <source>
        <strain evidence="2 3">TG57</strain>
    </source>
</reference>
<gene>
    <name evidence="2" type="ORF">Thert_01166</name>
</gene>
<dbReference type="EMBL" id="CP016893">
    <property type="protein sequence ID" value="AST57263.1"/>
    <property type="molecule type" value="Genomic_DNA"/>
</dbReference>
<keyword evidence="2" id="KW-0808">Transferase</keyword>
<dbReference type="Gene3D" id="3.30.460.10">
    <property type="entry name" value="Beta Polymerase, domain 2"/>
    <property type="match status" value="1"/>
</dbReference>
<accession>A0A223HXQ3</accession>
<dbReference type="PANTHER" id="PTHR43852:SF3">
    <property type="entry name" value="NUCLEOTIDYLTRANSFERASE"/>
    <property type="match status" value="1"/>
</dbReference>
<dbReference type="GO" id="GO:0016740">
    <property type="term" value="F:transferase activity"/>
    <property type="evidence" value="ECO:0007669"/>
    <property type="project" value="UniProtKB-KW"/>
</dbReference>
<dbReference type="NCBIfam" id="NF047752">
    <property type="entry name" value="MntA_antitoxin"/>
    <property type="match status" value="1"/>
</dbReference>
<feature type="domain" description="Polymerase beta nucleotidyltransferase" evidence="1">
    <location>
        <begin position="15"/>
        <end position="102"/>
    </location>
</feature>
<dbReference type="RefSeq" id="WP_094397144.1">
    <property type="nucleotide sequence ID" value="NZ_CP016893.1"/>
</dbReference>
<evidence type="ECO:0000259" key="1">
    <source>
        <dbReference type="Pfam" id="PF18765"/>
    </source>
</evidence>
<evidence type="ECO:0000313" key="3">
    <source>
        <dbReference type="Proteomes" id="UP000214975"/>
    </source>
</evidence>
<organism evidence="2 3">
    <name type="scientific">Thermoanaerobacterium thermosaccharolyticum</name>
    <name type="common">Clostridium thermosaccharolyticum</name>
    <dbReference type="NCBI Taxonomy" id="1517"/>
    <lineage>
        <taxon>Bacteria</taxon>
        <taxon>Bacillati</taxon>
        <taxon>Bacillota</taxon>
        <taxon>Clostridia</taxon>
        <taxon>Thermoanaerobacterales</taxon>
        <taxon>Thermoanaerobacteraceae</taxon>
        <taxon>Thermoanaerobacterium</taxon>
    </lineage>
</organism>
<name>A0A223HXQ3_THETR</name>
<dbReference type="InterPro" id="IPR052930">
    <property type="entry name" value="TA_antitoxin_MntA"/>
</dbReference>
<dbReference type="InterPro" id="IPR041633">
    <property type="entry name" value="Polbeta"/>
</dbReference>
<dbReference type="PANTHER" id="PTHR43852">
    <property type="entry name" value="NUCLEOTIDYLTRANSFERASE"/>
    <property type="match status" value="1"/>
</dbReference>
<dbReference type="Pfam" id="PF18765">
    <property type="entry name" value="Polbeta"/>
    <property type="match status" value="1"/>
</dbReference>
<dbReference type="AlphaFoldDB" id="A0A223HXQ3"/>
<proteinExistence type="predicted"/>
<dbReference type="CDD" id="cd05403">
    <property type="entry name" value="NT_KNTase_like"/>
    <property type="match status" value="1"/>
</dbReference>
<dbReference type="SUPFAM" id="SSF81301">
    <property type="entry name" value="Nucleotidyltransferase"/>
    <property type="match status" value="1"/>
</dbReference>
<protein>
    <submittedName>
        <fullName evidence="2">Nucleotidyltransferase</fullName>
    </submittedName>
</protein>
<dbReference type="InterPro" id="IPR043519">
    <property type="entry name" value="NT_sf"/>
</dbReference>